<dbReference type="EMBL" id="GBXM01060760">
    <property type="protein sequence ID" value="JAH47817.1"/>
    <property type="molecule type" value="Transcribed_RNA"/>
</dbReference>
<reference evidence="1" key="1">
    <citation type="submission" date="2014-11" db="EMBL/GenBank/DDBJ databases">
        <authorList>
            <person name="Amaro Gonzalez C."/>
        </authorList>
    </citation>
    <scope>NUCLEOTIDE SEQUENCE</scope>
</reference>
<protein>
    <submittedName>
        <fullName evidence="1">Uncharacterized protein</fullName>
    </submittedName>
</protein>
<evidence type="ECO:0000313" key="1">
    <source>
        <dbReference type="EMBL" id="JAH47817.1"/>
    </source>
</evidence>
<organism evidence="1">
    <name type="scientific">Anguilla anguilla</name>
    <name type="common">European freshwater eel</name>
    <name type="synonym">Muraena anguilla</name>
    <dbReference type="NCBI Taxonomy" id="7936"/>
    <lineage>
        <taxon>Eukaryota</taxon>
        <taxon>Metazoa</taxon>
        <taxon>Chordata</taxon>
        <taxon>Craniata</taxon>
        <taxon>Vertebrata</taxon>
        <taxon>Euteleostomi</taxon>
        <taxon>Actinopterygii</taxon>
        <taxon>Neopterygii</taxon>
        <taxon>Teleostei</taxon>
        <taxon>Anguilliformes</taxon>
        <taxon>Anguillidae</taxon>
        <taxon>Anguilla</taxon>
    </lineage>
</organism>
<accession>A0A0E9T2S2</accession>
<dbReference type="AlphaFoldDB" id="A0A0E9T2S2"/>
<proteinExistence type="predicted"/>
<name>A0A0E9T2S2_ANGAN</name>
<sequence length="19" mass="2244">MEKVVPSGKFRTRQVSHRT</sequence>
<reference evidence="1" key="2">
    <citation type="journal article" date="2015" name="Fish Shellfish Immunol.">
        <title>Early steps in the European eel (Anguilla anguilla)-Vibrio vulnificus interaction in the gills: Role of the RtxA13 toxin.</title>
        <authorList>
            <person name="Callol A."/>
            <person name="Pajuelo D."/>
            <person name="Ebbesson L."/>
            <person name="Teles M."/>
            <person name="MacKenzie S."/>
            <person name="Amaro C."/>
        </authorList>
    </citation>
    <scope>NUCLEOTIDE SEQUENCE</scope>
</reference>